<evidence type="ECO:0000256" key="4">
    <source>
        <dbReference type="ARBA" id="ARBA00012745"/>
    </source>
</evidence>
<keyword evidence="5 12" id="KW-0444">Lipid biosynthesis</keyword>
<dbReference type="Gene3D" id="3.30.1700.10">
    <property type="entry name" value="lpxc deacetylase, domain 2"/>
    <property type="match status" value="1"/>
</dbReference>
<evidence type="ECO:0000256" key="6">
    <source>
        <dbReference type="ARBA" id="ARBA00022556"/>
    </source>
</evidence>
<dbReference type="STRING" id="1437425.CSEC_0205"/>
<keyword evidence="14" id="KW-1185">Reference proteome</keyword>
<dbReference type="PANTHER" id="PTHR33694">
    <property type="entry name" value="UDP-3-O-ACYL-N-ACETYLGLUCOSAMINE DEACETYLASE 1, MITOCHONDRIAL-RELATED"/>
    <property type="match status" value="1"/>
</dbReference>
<evidence type="ECO:0000256" key="11">
    <source>
        <dbReference type="ARBA" id="ARBA00024535"/>
    </source>
</evidence>
<dbReference type="GO" id="GO:0103117">
    <property type="term" value="F:UDP-3-O-acyl-N-acetylglucosamine deacetylase activity"/>
    <property type="evidence" value="ECO:0007669"/>
    <property type="project" value="UniProtKB-UniRule"/>
</dbReference>
<accession>A0A090DVP9</accession>
<dbReference type="RefSeq" id="WP_053331664.1">
    <property type="nucleotide sequence ID" value="NZ_CCEJ010000001.1"/>
</dbReference>
<dbReference type="eggNOG" id="COG0774">
    <property type="taxonomic scope" value="Bacteria"/>
</dbReference>
<dbReference type="GO" id="GO:0046872">
    <property type="term" value="F:metal ion binding"/>
    <property type="evidence" value="ECO:0007669"/>
    <property type="project" value="UniProtKB-KW"/>
</dbReference>
<dbReference type="Pfam" id="PF03331">
    <property type="entry name" value="LpxC"/>
    <property type="match status" value="1"/>
</dbReference>
<dbReference type="GO" id="GO:0016020">
    <property type="term" value="C:membrane"/>
    <property type="evidence" value="ECO:0007669"/>
    <property type="project" value="GOC"/>
</dbReference>
<feature type="binding site" evidence="12">
    <location>
        <position position="243"/>
    </location>
    <ligand>
        <name>Zn(2+)</name>
        <dbReference type="ChEBI" id="CHEBI:29105"/>
    </ligand>
</feature>
<dbReference type="HAMAP" id="MF_00388">
    <property type="entry name" value="LpxC"/>
    <property type="match status" value="1"/>
</dbReference>
<dbReference type="InterPro" id="IPR004463">
    <property type="entry name" value="UDP-acyl_GlcNac_deAcase"/>
</dbReference>
<dbReference type="Gene3D" id="3.30.230.20">
    <property type="entry name" value="lpxc deacetylase, domain 1"/>
    <property type="match status" value="1"/>
</dbReference>
<evidence type="ECO:0000256" key="10">
    <source>
        <dbReference type="ARBA" id="ARBA00023098"/>
    </source>
</evidence>
<comment type="function">
    <text evidence="2 12">Catalyzes the hydrolysis of UDP-3-O-myristoyl-N-acetylglucosamine to form UDP-3-O-myristoylglucosamine and acetate, the committed step in lipid A biosynthesis.</text>
</comment>
<evidence type="ECO:0000256" key="7">
    <source>
        <dbReference type="ARBA" id="ARBA00022723"/>
    </source>
</evidence>
<evidence type="ECO:0000256" key="5">
    <source>
        <dbReference type="ARBA" id="ARBA00022516"/>
    </source>
</evidence>
<organism evidence="13 14">
    <name type="scientific">Candidatus Criblamydia sequanensis CRIB-18</name>
    <dbReference type="NCBI Taxonomy" id="1437425"/>
    <lineage>
        <taxon>Bacteria</taxon>
        <taxon>Pseudomonadati</taxon>
        <taxon>Chlamydiota</taxon>
        <taxon>Chlamydiia</taxon>
        <taxon>Parachlamydiales</taxon>
        <taxon>Candidatus Criblamydiaceae</taxon>
        <taxon>Candidatus Criblamydia</taxon>
    </lineage>
</organism>
<dbReference type="OrthoDB" id="9772788at2"/>
<evidence type="ECO:0000313" key="13">
    <source>
        <dbReference type="EMBL" id="CDR33044.1"/>
    </source>
</evidence>
<keyword evidence="9 12" id="KW-0862">Zinc</keyword>
<comment type="catalytic activity">
    <reaction evidence="11 12">
        <text>a UDP-3-O-[(3R)-3-hydroxyacyl]-N-acetyl-alpha-D-glucosamine + H2O = a UDP-3-O-[(3R)-3-hydroxyacyl]-alpha-D-glucosamine + acetate</text>
        <dbReference type="Rhea" id="RHEA:67816"/>
        <dbReference type="ChEBI" id="CHEBI:15377"/>
        <dbReference type="ChEBI" id="CHEBI:30089"/>
        <dbReference type="ChEBI" id="CHEBI:137740"/>
        <dbReference type="ChEBI" id="CHEBI:173225"/>
        <dbReference type="EC" id="3.5.1.108"/>
    </reaction>
</comment>
<feature type="binding site" evidence="12">
    <location>
        <position position="81"/>
    </location>
    <ligand>
        <name>Zn(2+)</name>
        <dbReference type="ChEBI" id="CHEBI:29105"/>
    </ligand>
</feature>
<keyword evidence="6 12" id="KW-0441">Lipid A biosynthesis</keyword>
<dbReference type="GO" id="GO:0009245">
    <property type="term" value="P:lipid A biosynthetic process"/>
    <property type="evidence" value="ECO:0007669"/>
    <property type="project" value="UniProtKB-UniRule"/>
</dbReference>
<dbReference type="UniPathway" id="UPA00359">
    <property type="reaction ID" value="UER00478"/>
</dbReference>
<dbReference type="NCBIfam" id="TIGR00325">
    <property type="entry name" value="lpxC"/>
    <property type="match status" value="1"/>
</dbReference>
<comment type="caution">
    <text evidence="13">The sequence shown here is derived from an EMBL/GenBank/DDBJ whole genome shotgun (WGS) entry which is preliminary data.</text>
</comment>
<keyword evidence="7 12" id="KW-0479">Metal-binding</keyword>
<evidence type="ECO:0000256" key="8">
    <source>
        <dbReference type="ARBA" id="ARBA00022801"/>
    </source>
</evidence>
<evidence type="ECO:0000256" key="9">
    <source>
        <dbReference type="ARBA" id="ARBA00022833"/>
    </source>
</evidence>
<evidence type="ECO:0000256" key="12">
    <source>
        <dbReference type="HAMAP-Rule" id="MF_00388"/>
    </source>
</evidence>
<gene>
    <name evidence="12 13" type="primary">lpxC</name>
    <name evidence="13" type="ORF">CSEC_0205</name>
</gene>
<feature type="binding site" evidence="12">
    <location>
        <position position="239"/>
    </location>
    <ligand>
        <name>Zn(2+)</name>
        <dbReference type="ChEBI" id="CHEBI:29105"/>
    </ligand>
</feature>
<dbReference type="InterPro" id="IPR015870">
    <property type="entry name" value="UDP-acyl_N-AcGlcN_deAcase_N"/>
</dbReference>
<sequence>MDEPRGQQTILNEAAFSGIGIHTGRCVSLKFCPAPENTGVVFKRMDLPSEPVIPATVEYVVDTERSTTLGLHDVRIHTVEHVLAAVRALGIDNLIIELTNIEPPAANGGSDIFVDLLEQAKIVPQKAEAKIVSLKYPVFVSHGDIHLVALPYKGFKISYTLSYTKSQALHSQYGSFEINPEIFKREIAPCRTFALYEEVSHLMDLGLIKGGSLDNAVIIKEDVIFSKGGLAFQDEMVRHKILDLVGDLSLVGFPFEAHIVAIRSGHSSNCALAKKILNSITMENTRDVSECFSFKC</sequence>
<dbReference type="EMBL" id="CCEJ010000001">
    <property type="protein sequence ID" value="CDR33044.1"/>
    <property type="molecule type" value="Genomic_DNA"/>
</dbReference>
<comment type="pathway">
    <text evidence="3 12">Glycolipid biosynthesis; lipid IV(A) biosynthesis; lipid IV(A) from (3R)-3-hydroxytetradecanoyl-[acyl-carrier-protein] and UDP-N-acetyl-alpha-D-glucosamine: step 2/6.</text>
</comment>
<evidence type="ECO:0000256" key="2">
    <source>
        <dbReference type="ARBA" id="ARBA00002923"/>
    </source>
</evidence>
<reference evidence="13" key="2">
    <citation type="submission" date="2014-09" db="EMBL/GenBank/DDBJ databases">
        <title>Criblamydia sequanensis harbors a mega-plasmid encoding arsenite resistance.</title>
        <authorList>
            <person name="Bertelli C."/>
            <person name="Goesmann A."/>
            <person name="Greub G."/>
        </authorList>
    </citation>
    <scope>NUCLEOTIDE SEQUENCE [LARGE SCALE GENOMIC DNA]</scope>
    <source>
        <strain evidence="13">CRIB-18</strain>
    </source>
</reference>
<dbReference type="InterPro" id="IPR020568">
    <property type="entry name" value="Ribosomal_Su5_D2-typ_SF"/>
</dbReference>
<feature type="active site" description="Proton donor" evidence="12">
    <location>
        <position position="266"/>
    </location>
</feature>
<evidence type="ECO:0000313" key="14">
    <source>
        <dbReference type="Proteomes" id="UP000031552"/>
    </source>
</evidence>
<name>A0A090DVP9_9BACT</name>
<dbReference type="PANTHER" id="PTHR33694:SF1">
    <property type="entry name" value="UDP-3-O-ACYL-N-ACETYLGLUCOSAMINE DEACETYLASE 1, MITOCHONDRIAL-RELATED"/>
    <property type="match status" value="1"/>
</dbReference>
<comment type="cofactor">
    <cofactor evidence="1 12">
        <name>Zn(2+)</name>
        <dbReference type="ChEBI" id="CHEBI:29105"/>
    </cofactor>
</comment>
<dbReference type="AlphaFoldDB" id="A0A090DVP9"/>
<evidence type="ECO:0000256" key="1">
    <source>
        <dbReference type="ARBA" id="ARBA00001947"/>
    </source>
</evidence>
<keyword evidence="8 12" id="KW-0378">Hydrolase</keyword>
<dbReference type="SUPFAM" id="SSF54211">
    <property type="entry name" value="Ribosomal protein S5 domain 2-like"/>
    <property type="match status" value="2"/>
</dbReference>
<comment type="similarity">
    <text evidence="12">Belongs to the LpxC family.</text>
</comment>
<keyword evidence="10 12" id="KW-0443">Lipid metabolism</keyword>
<dbReference type="EC" id="3.5.1.108" evidence="4 12"/>
<reference evidence="13" key="1">
    <citation type="submission" date="2013-12" db="EMBL/GenBank/DDBJ databases">
        <authorList>
            <person name="Linke B."/>
        </authorList>
    </citation>
    <scope>NUCLEOTIDE SEQUENCE [LARGE SCALE GENOMIC DNA]</scope>
    <source>
        <strain evidence="13">CRIB-18</strain>
    </source>
</reference>
<proteinExistence type="inferred from homology"/>
<evidence type="ECO:0000256" key="3">
    <source>
        <dbReference type="ARBA" id="ARBA00005002"/>
    </source>
</evidence>
<protein>
    <recommendedName>
        <fullName evidence="4 12">UDP-3-O-acyl-N-acetylglucosamine deacetylase</fullName>
        <shortName evidence="12">UDP-3-O-acyl-GlcNAc deacetylase</shortName>
        <ecNumber evidence="4 12">3.5.1.108</ecNumber>
    </recommendedName>
    <alternativeName>
        <fullName evidence="12">UDP-3-O-[R-3-hydroxymyristoyl]-N-acetylglucosamine deacetylase</fullName>
    </alternativeName>
</protein>
<dbReference type="Proteomes" id="UP000031552">
    <property type="component" value="Unassembled WGS sequence"/>
</dbReference>
<dbReference type="InterPro" id="IPR011334">
    <property type="entry name" value="UDP-acyl_GlcNac_deAcase_C"/>
</dbReference>